<sequence>MALFRVIKPQVLQQLKKSLGSTSCLQNRQASSSTDLKENLARLIPEKQALIKEFRGKHGNTKVGEITVDMIYGGMRSMKSMVTETSVLDPEEGIRFRGYSIPECQQLLPKAPGGDEPLPESLFWLLCTGEIPTEDQVKAISKEWANRADLPQHVVAMLNNFPNNVHPMAQFSAAITAMNSESKFAKGYASGTMKKADYWEKVYEDSMDLIAKLPTVAATIYCNLYKDGKIGAIDQDTDWSANFVNMLGYDNPQFTELMRLYLTIHSDHEGGNVSAHTCHLVGSALSDPYLSFAAAMNGLAGPLHGLANQEVLVWLTRLMEDIGEVTTEQMKEYVWNTLKNGQVVPGYGHAVLRKTDPRYTCQREFALKHLPDDPMFKLVSQLYEVVPDILLELGKAKNPWPNVDAHSGVLLQYYGMTEMSYYTVLFGVSRALGCLSSLIWSRALGFPLERPKSMSTEGLIKLVGSTK</sequence>
<evidence type="ECO:0000313" key="9">
    <source>
        <dbReference type="EMBL" id="CAH1789812.1"/>
    </source>
</evidence>
<dbReference type="InterPro" id="IPR036969">
    <property type="entry name" value="Citrate_synthase_sf"/>
</dbReference>
<evidence type="ECO:0000313" key="10">
    <source>
        <dbReference type="Proteomes" id="UP000749559"/>
    </source>
</evidence>
<dbReference type="Gene3D" id="1.10.230.10">
    <property type="entry name" value="Cytochrome P450-Terp, domain 2"/>
    <property type="match status" value="1"/>
</dbReference>
<evidence type="ECO:0000256" key="1">
    <source>
        <dbReference type="ARBA" id="ARBA00004305"/>
    </source>
</evidence>
<comment type="catalytic activity">
    <reaction evidence="7">
        <text>oxaloacetate + acetyl-CoA + H2O = citrate + CoA + H(+)</text>
        <dbReference type="Rhea" id="RHEA:16845"/>
        <dbReference type="ChEBI" id="CHEBI:15377"/>
        <dbReference type="ChEBI" id="CHEBI:15378"/>
        <dbReference type="ChEBI" id="CHEBI:16452"/>
        <dbReference type="ChEBI" id="CHEBI:16947"/>
        <dbReference type="ChEBI" id="CHEBI:57287"/>
        <dbReference type="ChEBI" id="CHEBI:57288"/>
        <dbReference type="EC" id="2.3.3.1"/>
    </reaction>
</comment>
<evidence type="ECO:0000256" key="7">
    <source>
        <dbReference type="ARBA" id="ARBA00052478"/>
    </source>
</evidence>
<dbReference type="InterPro" id="IPR019810">
    <property type="entry name" value="Citrate_synthase_AS"/>
</dbReference>
<evidence type="ECO:0000256" key="6">
    <source>
        <dbReference type="ARBA" id="ARBA00022679"/>
    </source>
</evidence>
<dbReference type="InterPro" id="IPR016142">
    <property type="entry name" value="Citrate_synth-like_lrg_a-sub"/>
</dbReference>
<keyword evidence="10" id="KW-1185">Reference proteome</keyword>
<dbReference type="PROSITE" id="PS00480">
    <property type="entry name" value="CITRATE_SYNTHASE"/>
    <property type="match status" value="1"/>
</dbReference>
<keyword evidence="5" id="KW-0816">Tricarboxylic acid cycle</keyword>
<dbReference type="InterPro" id="IPR002020">
    <property type="entry name" value="Citrate_synthase"/>
</dbReference>
<dbReference type="FunFam" id="1.10.580.10:FF:000001">
    <property type="entry name" value="Citrate synthase"/>
    <property type="match status" value="1"/>
</dbReference>
<dbReference type="CDD" id="cd06105">
    <property type="entry name" value="ScCit1-2_like"/>
    <property type="match status" value="1"/>
</dbReference>
<reference evidence="9" key="1">
    <citation type="submission" date="2022-03" db="EMBL/GenBank/DDBJ databases">
        <authorList>
            <person name="Martin C."/>
        </authorList>
    </citation>
    <scope>NUCLEOTIDE SEQUENCE</scope>
</reference>
<evidence type="ECO:0000256" key="5">
    <source>
        <dbReference type="ARBA" id="ARBA00022532"/>
    </source>
</evidence>
<dbReference type="OrthoDB" id="8017587at2759"/>
<dbReference type="UniPathway" id="UPA00223">
    <property type="reaction ID" value="UER00717"/>
</dbReference>
<evidence type="ECO:0000256" key="8">
    <source>
        <dbReference type="RuleBase" id="RU000441"/>
    </source>
</evidence>
<evidence type="ECO:0000256" key="2">
    <source>
        <dbReference type="ARBA" id="ARBA00004751"/>
    </source>
</evidence>
<protein>
    <recommendedName>
        <fullName evidence="8">Citrate synthase</fullName>
    </recommendedName>
</protein>
<evidence type="ECO:0000256" key="3">
    <source>
        <dbReference type="ARBA" id="ARBA00010566"/>
    </source>
</evidence>
<keyword evidence="6 8" id="KW-0808">Transferase</keyword>
<dbReference type="FunFam" id="1.10.230.10:FF:000001">
    <property type="entry name" value="Citrate synthase"/>
    <property type="match status" value="1"/>
</dbReference>
<dbReference type="PRINTS" id="PR00143">
    <property type="entry name" value="CITRTSNTHASE"/>
</dbReference>
<dbReference type="InterPro" id="IPR010109">
    <property type="entry name" value="Citrate_synthase_euk"/>
</dbReference>
<dbReference type="GO" id="GO:0005975">
    <property type="term" value="P:carbohydrate metabolic process"/>
    <property type="evidence" value="ECO:0007669"/>
    <property type="project" value="TreeGrafter"/>
</dbReference>
<dbReference type="EMBL" id="CAIIXF020000007">
    <property type="protein sequence ID" value="CAH1789812.1"/>
    <property type="molecule type" value="Genomic_DNA"/>
</dbReference>
<dbReference type="SUPFAM" id="SSF48256">
    <property type="entry name" value="Citrate synthase"/>
    <property type="match status" value="1"/>
</dbReference>
<evidence type="ECO:0000256" key="4">
    <source>
        <dbReference type="ARBA" id="ARBA00011738"/>
    </source>
</evidence>
<accession>A0A8J1TVZ8</accession>
<name>A0A8J1TVZ8_OWEFU</name>
<gene>
    <name evidence="9" type="ORF">OFUS_LOCUS15105</name>
</gene>
<dbReference type="GO" id="GO:0005759">
    <property type="term" value="C:mitochondrial matrix"/>
    <property type="evidence" value="ECO:0007669"/>
    <property type="project" value="UniProtKB-SubCell"/>
</dbReference>
<dbReference type="GO" id="GO:0006101">
    <property type="term" value="P:citrate metabolic process"/>
    <property type="evidence" value="ECO:0007669"/>
    <property type="project" value="InterPro"/>
</dbReference>
<organism evidence="9 10">
    <name type="scientific">Owenia fusiformis</name>
    <name type="common">Polychaete worm</name>
    <dbReference type="NCBI Taxonomy" id="6347"/>
    <lineage>
        <taxon>Eukaryota</taxon>
        <taxon>Metazoa</taxon>
        <taxon>Spiralia</taxon>
        <taxon>Lophotrochozoa</taxon>
        <taxon>Annelida</taxon>
        <taxon>Polychaeta</taxon>
        <taxon>Sedentaria</taxon>
        <taxon>Canalipalpata</taxon>
        <taxon>Sabellida</taxon>
        <taxon>Oweniida</taxon>
        <taxon>Oweniidae</taxon>
        <taxon>Owenia</taxon>
    </lineage>
</organism>
<proteinExistence type="inferred from homology"/>
<comment type="caution">
    <text evidence="9">The sequence shown here is derived from an EMBL/GenBank/DDBJ whole genome shotgun (WGS) entry which is preliminary data.</text>
</comment>
<dbReference type="PANTHER" id="PTHR11739:SF8">
    <property type="entry name" value="CITRATE SYNTHASE, MITOCHONDRIAL"/>
    <property type="match status" value="1"/>
</dbReference>
<dbReference type="Pfam" id="PF00285">
    <property type="entry name" value="Citrate_synt"/>
    <property type="match status" value="1"/>
</dbReference>
<dbReference type="PANTHER" id="PTHR11739">
    <property type="entry name" value="CITRATE SYNTHASE"/>
    <property type="match status" value="1"/>
</dbReference>
<dbReference type="NCBIfam" id="TIGR01793">
    <property type="entry name" value="cit_synth_euk"/>
    <property type="match status" value="1"/>
</dbReference>
<comment type="pathway">
    <text evidence="2">Carbohydrate metabolism; tricarboxylic acid cycle; isocitrate from oxaloacetate: step 1/2.</text>
</comment>
<dbReference type="Proteomes" id="UP000749559">
    <property type="component" value="Unassembled WGS sequence"/>
</dbReference>
<dbReference type="NCBIfam" id="NF007128">
    <property type="entry name" value="PRK09569.1"/>
    <property type="match status" value="1"/>
</dbReference>
<comment type="similarity">
    <text evidence="3 8">Belongs to the citrate synthase family.</text>
</comment>
<comment type="subcellular location">
    <subcellularLocation>
        <location evidence="1">Mitochondrion matrix</location>
    </subcellularLocation>
</comment>
<dbReference type="GO" id="GO:0036440">
    <property type="term" value="F:citrate synthase activity"/>
    <property type="evidence" value="ECO:0007669"/>
    <property type="project" value="UniProtKB-EC"/>
</dbReference>
<dbReference type="Gene3D" id="1.10.580.10">
    <property type="entry name" value="Citrate Synthase, domain 1"/>
    <property type="match status" value="1"/>
</dbReference>
<dbReference type="InterPro" id="IPR016143">
    <property type="entry name" value="Citrate_synth-like_sm_a-sub"/>
</dbReference>
<dbReference type="AlphaFoldDB" id="A0A8J1TVZ8"/>
<dbReference type="GO" id="GO:0006099">
    <property type="term" value="P:tricarboxylic acid cycle"/>
    <property type="evidence" value="ECO:0007669"/>
    <property type="project" value="UniProtKB-UniPathway"/>
</dbReference>
<comment type="subunit">
    <text evidence="4">Homodimer.</text>
</comment>